<accession>A0A379PT23</accession>
<keyword evidence="1" id="KW-1133">Transmembrane helix</keyword>
<protein>
    <submittedName>
        <fullName evidence="2">Uncharacterized protein</fullName>
    </submittedName>
</protein>
<organism evidence="2 3">
    <name type="scientific">Rhodococcus gordoniae</name>
    <dbReference type="NCBI Taxonomy" id="223392"/>
    <lineage>
        <taxon>Bacteria</taxon>
        <taxon>Bacillati</taxon>
        <taxon>Actinomycetota</taxon>
        <taxon>Actinomycetes</taxon>
        <taxon>Mycobacteriales</taxon>
        <taxon>Nocardiaceae</taxon>
        <taxon>Rhodococcus</taxon>
    </lineage>
</organism>
<dbReference type="EMBL" id="UGVI01000003">
    <property type="protein sequence ID" value="SUF09265.1"/>
    <property type="molecule type" value="Genomic_DNA"/>
</dbReference>
<proteinExistence type="predicted"/>
<evidence type="ECO:0000313" key="3">
    <source>
        <dbReference type="Proteomes" id="UP000254569"/>
    </source>
</evidence>
<keyword evidence="1" id="KW-0812">Transmembrane</keyword>
<dbReference type="RefSeq" id="WP_064064019.1">
    <property type="nucleotide sequence ID" value="NZ_LPZN01000024.1"/>
</dbReference>
<dbReference type="OrthoDB" id="9914953at2"/>
<feature type="transmembrane region" description="Helical" evidence="1">
    <location>
        <begin position="24"/>
        <end position="47"/>
    </location>
</feature>
<dbReference type="Proteomes" id="UP000254569">
    <property type="component" value="Unassembled WGS sequence"/>
</dbReference>
<keyword evidence="1" id="KW-0472">Membrane</keyword>
<sequence>MNEPHLYAQTTYLSFDGPPEPVRILAGSLTGLWWLLIVAALICFGACEYMRRKSVTKRERQEKNRLGAAFFLYCGLMGLIVGIFGLIAAN</sequence>
<gene>
    <name evidence="2" type="ORF">NCTC13296_04463</name>
</gene>
<evidence type="ECO:0000313" key="2">
    <source>
        <dbReference type="EMBL" id="SUF09265.1"/>
    </source>
</evidence>
<keyword evidence="3" id="KW-1185">Reference proteome</keyword>
<dbReference type="AlphaFoldDB" id="A0A379PT23"/>
<reference evidence="2 3" key="1">
    <citation type="submission" date="2018-06" db="EMBL/GenBank/DDBJ databases">
        <authorList>
            <consortium name="Pathogen Informatics"/>
            <person name="Doyle S."/>
        </authorList>
    </citation>
    <scope>NUCLEOTIDE SEQUENCE [LARGE SCALE GENOMIC DNA]</scope>
    <source>
        <strain evidence="2 3">NCTC13296</strain>
    </source>
</reference>
<name>A0A379PT23_9NOCA</name>
<feature type="transmembrane region" description="Helical" evidence="1">
    <location>
        <begin position="68"/>
        <end position="89"/>
    </location>
</feature>
<evidence type="ECO:0000256" key="1">
    <source>
        <dbReference type="SAM" id="Phobius"/>
    </source>
</evidence>